<evidence type="ECO:0008006" key="6">
    <source>
        <dbReference type="Google" id="ProtNLM"/>
    </source>
</evidence>
<feature type="transmembrane region" description="Helical" evidence="2">
    <location>
        <begin position="135"/>
        <end position="156"/>
    </location>
</feature>
<keyword evidence="2" id="KW-0812">Transmembrane</keyword>
<keyword evidence="2" id="KW-0472">Membrane</keyword>
<feature type="region of interest" description="Disordered" evidence="1">
    <location>
        <begin position="63"/>
        <end position="86"/>
    </location>
</feature>
<dbReference type="Proteomes" id="UP000193922">
    <property type="component" value="Unassembled WGS sequence"/>
</dbReference>
<accession>A0A1Y1WID9</accession>
<evidence type="ECO:0000256" key="1">
    <source>
        <dbReference type="SAM" id="MobiDB-lite"/>
    </source>
</evidence>
<keyword evidence="2" id="KW-1133">Transmembrane helix</keyword>
<feature type="region of interest" description="Disordered" evidence="1">
    <location>
        <begin position="191"/>
        <end position="211"/>
    </location>
</feature>
<evidence type="ECO:0000256" key="2">
    <source>
        <dbReference type="SAM" id="Phobius"/>
    </source>
</evidence>
<keyword evidence="5" id="KW-1185">Reference proteome</keyword>
<protein>
    <recommendedName>
        <fullName evidence="6">Mid2 domain-containing protein</fullName>
    </recommendedName>
</protein>
<name>A0A1Y1WID9_9FUNG</name>
<evidence type="ECO:0000313" key="4">
    <source>
        <dbReference type="EMBL" id="ORX73340.1"/>
    </source>
</evidence>
<dbReference type="RefSeq" id="XP_040746680.1">
    <property type="nucleotide sequence ID" value="XM_040886657.1"/>
</dbReference>
<dbReference type="AlphaFoldDB" id="A0A1Y1WID9"/>
<feature type="signal peptide" evidence="3">
    <location>
        <begin position="1"/>
        <end position="20"/>
    </location>
</feature>
<evidence type="ECO:0000313" key="5">
    <source>
        <dbReference type="Proteomes" id="UP000193922"/>
    </source>
</evidence>
<reference evidence="4 5" key="1">
    <citation type="submission" date="2016-07" db="EMBL/GenBank/DDBJ databases">
        <title>Pervasive Adenine N6-methylation of Active Genes in Fungi.</title>
        <authorList>
            <consortium name="DOE Joint Genome Institute"/>
            <person name="Mondo S.J."/>
            <person name="Dannebaum R.O."/>
            <person name="Kuo R.C."/>
            <person name="Labutti K."/>
            <person name="Haridas S."/>
            <person name="Kuo A."/>
            <person name="Salamov A."/>
            <person name="Ahrendt S.R."/>
            <person name="Lipzen A."/>
            <person name="Sullivan W."/>
            <person name="Andreopoulos W.B."/>
            <person name="Clum A."/>
            <person name="Lindquist E."/>
            <person name="Daum C."/>
            <person name="Ramamoorthy G.K."/>
            <person name="Gryganskyi A."/>
            <person name="Culley D."/>
            <person name="Magnuson J.K."/>
            <person name="James T.Y."/>
            <person name="O'Malley M.A."/>
            <person name="Stajich J.E."/>
            <person name="Spatafora J.W."/>
            <person name="Visel A."/>
            <person name="Grigoriev I.V."/>
        </authorList>
    </citation>
    <scope>NUCLEOTIDE SEQUENCE [LARGE SCALE GENOMIC DNA]</scope>
    <source>
        <strain evidence="4 5">ATCC 12442</strain>
    </source>
</reference>
<gene>
    <name evidence="4" type="ORF">DL89DRAFT_265428</name>
</gene>
<dbReference type="EMBL" id="MCFD01000002">
    <property type="protein sequence ID" value="ORX73340.1"/>
    <property type="molecule type" value="Genomic_DNA"/>
</dbReference>
<comment type="caution">
    <text evidence="4">The sequence shown here is derived from an EMBL/GenBank/DDBJ whole genome shotgun (WGS) entry which is preliminary data.</text>
</comment>
<organism evidence="4 5">
    <name type="scientific">Linderina pennispora</name>
    <dbReference type="NCBI Taxonomy" id="61395"/>
    <lineage>
        <taxon>Eukaryota</taxon>
        <taxon>Fungi</taxon>
        <taxon>Fungi incertae sedis</taxon>
        <taxon>Zoopagomycota</taxon>
        <taxon>Kickxellomycotina</taxon>
        <taxon>Kickxellomycetes</taxon>
        <taxon>Kickxellales</taxon>
        <taxon>Kickxellaceae</taxon>
        <taxon>Linderina</taxon>
    </lineage>
</organism>
<keyword evidence="3" id="KW-0732">Signal</keyword>
<sequence length="211" mass="21506">MVRSSFLACCIMYSLVGASAAGGYASPAPNGSGKLEARQNINAMLSSALVALNTLLDAPTSSAVATGSTTQTPTTRDITSSVPTGAPDSIDFGQLLSQAGEIANSLFGGIGTNTAGPFASVGNSSDSGMSSGTKIALGVAIPLGAILIGVVVFLYIKLKKHRYDRDLAYEGENAQVVHQLGGAGDAIVEEEVEEQPPSYSNLPENRVPASK</sequence>
<proteinExistence type="predicted"/>
<dbReference type="GeneID" id="63803305"/>
<evidence type="ECO:0000256" key="3">
    <source>
        <dbReference type="SAM" id="SignalP"/>
    </source>
</evidence>
<feature type="chain" id="PRO_5012372586" description="Mid2 domain-containing protein" evidence="3">
    <location>
        <begin position="21"/>
        <end position="211"/>
    </location>
</feature>
<feature type="compositionally biased region" description="Polar residues" evidence="1">
    <location>
        <begin position="63"/>
        <end position="83"/>
    </location>
</feature>